<dbReference type="CDD" id="cd15848">
    <property type="entry name" value="SNARE_syntaxin1-like"/>
    <property type="match status" value="1"/>
</dbReference>
<sequence length="303" mass="34161">MNDLFLNNSFGRYKDLEHQVYIDEVRSEAWDETVNLDGFFKQIENVKGDMGAVEKLYKRLEDANEESKQVHDAKSVKGLRARMDYDVEQVLKLVKDIKGKLEALELSNAEQRKLPECGPGSSSDRTRTSVLTGLAKKLKAMMDDFQGLRAKIAAEYKETVGRRYFTITGDKANKEMIENLIASGEGETLVQRAIQEQGRGQILDTIQEIQERRDAVKEIEKSLIELHQVFLDMAALVDAQGQQLNDIESHVARASSFVRGGTVQLEAAKGYQKSSRKCICIGMVLGICLLIIILFPIFLHFKS</sequence>
<evidence type="ECO:0000259" key="9">
    <source>
        <dbReference type="PROSITE" id="PS50192"/>
    </source>
</evidence>
<dbReference type="GO" id="GO:0006887">
    <property type="term" value="P:exocytosis"/>
    <property type="evidence" value="ECO:0007669"/>
    <property type="project" value="TreeGrafter"/>
</dbReference>
<feature type="transmembrane region" description="Helical" evidence="8">
    <location>
        <begin position="278"/>
        <end position="299"/>
    </location>
</feature>
<dbReference type="PROSITE" id="PS50192">
    <property type="entry name" value="T_SNARE"/>
    <property type="match status" value="1"/>
</dbReference>
<dbReference type="Proteomes" id="UP001457282">
    <property type="component" value="Unassembled WGS sequence"/>
</dbReference>
<dbReference type="GO" id="GO:0048278">
    <property type="term" value="P:vesicle docking"/>
    <property type="evidence" value="ECO:0007669"/>
    <property type="project" value="TreeGrafter"/>
</dbReference>
<dbReference type="PROSITE" id="PS00914">
    <property type="entry name" value="SYNTAXIN"/>
    <property type="match status" value="1"/>
</dbReference>
<keyword evidence="3" id="KW-0653">Protein transport</keyword>
<evidence type="ECO:0000256" key="5">
    <source>
        <dbReference type="ARBA" id="ARBA00023054"/>
    </source>
</evidence>
<dbReference type="CDD" id="cd00179">
    <property type="entry name" value="SynN"/>
    <property type="match status" value="1"/>
</dbReference>
<dbReference type="GO" id="GO:0031201">
    <property type="term" value="C:SNARE complex"/>
    <property type="evidence" value="ECO:0007669"/>
    <property type="project" value="TreeGrafter"/>
</dbReference>
<protein>
    <recommendedName>
        <fullName evidence="9">t-SNARE coiled-coil homology domain-containing protein</fullName>
    </recommendedName>
</protein>
<keyword evidence="11" id="KW-1185">Reference proteome</keyword>
<evidence type="ECO:0000313" key="10">
    <source>
        <dbReference type="EMBL" id="KAK9924688.1"/>
    </source>
</evidence>
<evidence type="ECO:0000256" key="8">
    <source>
        <dbReference type="SAM" id="Phobius"/>
    </source>
</evidence>
<dbReference type="InterPro" id="IPR000727">
    <property type="entry name" value="T_SNARE_dom"/>
</dbReference>
<dbReference type="Pfam" id="PF05739">
    <property type="entry name" value="SNARE"/>
    <property type="match status" value="1"/>
</dbReference>
<dbReference type="GO" id="GO:0000149">
    <property type="term" value="F:SNARE binding"/>
    <property type="evidence" value="ECO:0007669"/>
    <property type="project" value="TreeGrafter"/>
</dbReference>
<dbReference type="GO" id="GO:0005484">
    <property type="term" value="F:SNAP receptor activity"/>
    <property type="evidence" value="ECO:0007669"/>
    <property type="project" value="InterPro"/>
</dbReference>
<dbReference type="FunFam" id="1.20.5.110:FF:000008">
    <property type="entry name" value="Syntaxin 132"/>
    <property type="match status" value="1"/>
</dbReference>
<name>A0AAW1WM06_RUBAR</name>
<dbReference type="GO" id="GO:0006886">
    <property type="term" value="P:intracellular protein transport"/>
    <property type="evidence" value="ECO:0007669"/>
    <property type="project" value="InterPro"/>
</dbReference>
<dbReference type="InterPro" id="IPR045242">
    <property type="entry name" value="Syntaxin"/>
</dbReference>
<keyword evidence="2" id="KW-0813">Transport</keyword>
<dbReference type="EMBL" id="JBEDUW010000006">
    <property type="protein sequence ID" value="KAK9924688.1"/>
    <property type="molecule type" value="Genomic_DNA"/>
</dbReference>
<evidence type="ECO:0000313" key="11">
    <source>
        <dbReference type="Proteomes" id="UP001457282"/>
    </source>
</evidence>
<dbReference type="Gene3D" id="1.20.5.110">
    <property type="match status" value="1"/>
</dbReference>
<keyword evidence="5 7" id="KW-0175">Coiled coil</keyword>
<feature type="domain" description="T-SNARE coiled-coil homology" evidence="9">
    <location>
        <begin position="206"/>
        <end position="268"/>
    </location>
</feature>
<dbReference type="Gene3D" id="1.20.58.70">
    <property type="match status" value="1"/>
</dbReference>
<evidence type="ECO:0000256" key="4">
    <source>
        <dbReference type="ARBA" id="ARBA00022990"/>
    </source>
</evidence>
<evidence type="ECO:0000256" key="1">
    <source>
        <dbReference type="ARBA" id="ARBA00009063"/>
    </source>
</evidence>
<comment type="caution">
    <text evidence="10">The sequence shown here is derived from an EMBL/GenBank/DDBJ whole genome shotgun (WGS) entry which is preliminary data.</text>
</comment>
<keyword evidence="8" id="KW-0472">Membrane</keyword>
<accession>A0AAW1WM06</accession>
<keyword evidence="4" id="KW-0007">Acetylation</keyword>
<dbReference type="FunFam" id="1.20.58.70:FF:000003">
    <property type="entry name" value="Qa-SNARE, Sso1/Syntaxin1-type, SYP12A-group"/>
    <property type="match status" value="1"/>
</dbReference>
<dbReference type="PANTHER" id="PTHR19957:SF314">
    <property type="entry name" value="SYNTAXIN-124-RELATED"/>
    <property type="match status" value="1"/>
</dbReference>
<dbReference type="SMART" id="SM00397">
    <property type="entry name" value="t_SNARE"/>
    <property type="match status" value="1"/>
</dbReference>
<dbReference type="PANTHER" id="PTHR19957">
    <property type="entry name" value="SYNTAXIN"/>
    <property type="match status" value="1"/>
</dbReference>
<dbReference type="GO" id="GO:0006906">
    <property type="term" value="P:vesicle fusion"/>
    <property type="evidence" value="ECO:0007669"/>
    <property type="project" value="TreeGrafter"/>
</dbReference>
<keyword evidence="8" id="KW-0812">Transmembrane</keyword>
<proteinExistence type="inferred from homology"/>
<dbReference type="SMART" id="SM00503">
    <property type="entry name" value="SynN"/>
    <property type="match status" value="1"/>
</dbReference>
<dbReference type="GO" id="GO:0005886">
    <property type="term" value="C:plasma membrane"/>
    <property type="evidence" value="ECO:0007669"/>
    <property type="project" value="TreeGrafter"/>
</dbReference>
<keyword evidence="8" id="KW-1133">Transmembrane helix</keyword>
<evidence type="ECO:0000256" key="2">
    <source>
        <dbReference type="ARBA" id="ARBA00022448"/>
    </source>
</evidence>
<evidence type="ECO:0000256" key="3">
    <source>
        <dbReference type="ARBA" id="ARBA00022927"/>
    </source>
</evidence>
<organism evidence="10 11">
    <name type="scientific">Rubus argutus</name>
    <name type="common">Southern blackberry</name>
    <dbReference type="NCBI Taxonomy" id="59490"/>
    <lineage>
        <taxon>Eukaryota</taxon>
        <taxon>Viridiplantae</taxon>
        <taxon>Streptophyta</taxon>
        <taxon>Embryophyta</taxon>
        <taxon>Tracheophyta</taxon>
        <taxon>Spermatophyta</taxon>
        <taxon>Magnoliopsida</taxon>
        <taxon>eudicotyledons</taxon>
        <taxon>Gunneridae</taxon>
        <taxon>Pentapetalae</taxon>
        <taxon>rosids</taxon>
        <taxon>fabids</taxon>
        <taxon>Rosales</taxon>
        <taxon>Rosaceae</taxon>
        <taxon>Rosoideae</taxon>
        <taxon>Rosoideae incertae sedis</taxon>
        <taxon>Rubus</taxon>
    </lineage>
</organism>
<dbReference type="InterPro" id="IPR006011">
    <property type="entry name" value="Syntaxin_N"/>
</dbReference>
<dbReference type="AlphaFoldDB" id="A0AAW1WM06"/>
<dbReference type="InterPro" id="IPR010989">
    <property type="entry name" value="SNARE"/>
</dbReference>
<comment type="similarity">
    <text evidence="1 6">Belongs to the syntaxin family.</text>
</comment>
<gene>
    <name evidence="10" type="ORF">M0R45_033042</name>
</gene>
<dbReference type="Pfam" id="PF00804">
    <property type="entry name" value="Syntaxin"/>
    <property type="match status" value="1"/>
</dbReference>
<dbReference type="SUPFAM" id="SSF47661">
    <property type="entry name" value="t-snare proteins"/>
    <property type="match status" value="1"/>
</dbReference>
<evidence type="ECO:0000256" key="6">
    <source>
        <dbReference type="RuleBase" id="RU003858"/>
    </source>
</evidence>
<reference evidence="10 11" key="1">
    <citation type="journal article" date="2023" name="G3 (Bethesda)">
        <title>A chromosome-length genome assembly and annotation of blackberry (Rubus argutus, cv. 'Hillquist').</title>
        <authorList>
            <person name="Bruna T."/>
            <person name="Aryal R."/>
            <person name="Dudchenko O."/>
            <person name="Sargent D.J."/>
            <person name="Mead D."/>
            <person name="Buti M."/>
            <person name="Cavallini A."/>
            <person name="Hytonen T."/>
            <person name="Andres J."/>
            <person name="Pham M."/>
            <person name="Weisz D."/>
            <person name="Mascagni F."/>
            <person name="Usai G."/>
            <person name="Natali L."/>
            <person name="Bassil N."/>
            <person name="Fernandez G.E."/>
            <person name="Lomsadze A."/>
            <person name="Armour M."/>
            <person name="Olukolu B."/>
            <person name="Poorten T."/>
            <person name="Britton C."/>
            <person name="Davik J."/>
            <person name="Ashrafi H."/>
            <person name="Aiden E.L."/>
            <person name="Borodovsky M."/>
            <person name="Worthington M."/>
        </authorList>
    </citation>
    <scope>NUCLEOTIDE SEQUENCE [LARGE SCALE GENOMIC DNA]</scope>
    <source>
        <strain evidence="10">PI 553951</strain>
    </source>
</reference>
<evidence type="ECO:0000256" key="7">
    <source>
        <dbReference type="SAM" id="Coils"/>
    </source>
</evidence>
<dbReference type="GO" id="GO:0012505">
    <property type="term" value="C:endomembrane system"/>
    <property type="evidence" value="ECO:0007669"/>
    <property type="project" value="TreeGrafter"/>
</dbReference>
<dbReference type="InterPro" id="IPR006012">
    <property type="entry name" value="Syntaxin/epimorphin_CS"/>
</dbReference>
<feature type="coiled-coil region" evidence="7">
    <location>
        <begin position="43"/>
        <end position="114"/>
    </location>
</feature>